<feature type="compositionally biased region" description="Gly residues" evidence="1">
    <location>
        <begin position="18"/>
        <end position="29"/>
    </location>
</feature>
<dbReference type="OrthoDB" id="6744at2157"/>
<name>A0A7D5GE05_9EURY</name>
<dbReference type="Proteomes" id="UP000509750">
    <property type="component" value="Chromosome"/>
</dbReference>
<organism evidence="3 4">
    <name type="scientific">Halorarum halophilum</name>
    <dbReference type="NCBI Taxonomy" id="2743090"/>
    <lineage>
        <taxon>Archaea</taxon>
        <taxon>Methanobacteriati</taxon>
        <taxon>Methanobacteriota</taxon>
        <taxon>Stenosarchaea group</taxon>
        <taxon>Halobacteria</taxon>
        <taxon>Halobacteriales</taxon>
        <taxon>Haloferacaceae</taxon>
        <taxon>Halorarum</taxon>
    </lineage>
</organism>
<dbReference type="KEGG" id="halg:HUG10_18315"/>
<sequence length="461" mass="48426">MDHETSRRRVVAALFAGGATGMAGCGGEATSGTEPSPTASPRSSDPSPTDTVMDEDTDTPSPANPPDSVGLETLATGLEAPVDIAFAPDADRRYVVDQPGFVYVHESGGLRDEPFLDLGDSVEGGSEKGLLGIALHPEFAENRRLFVRYSAPSREGTPDSYSHTFVLSEFTATDDGSGVTADSERVVLEIPEPQRNHNAGSLAFGPDGYLYVGVGDGGGAGDRGTGHADDWYDGVDGGNGQDVTENLLGSILRMDVDGEASDGKGYAVPEDNPLVGREGLDEHYAWGLRNPWRFSFDGDDLFVGDVGQDHYEEVNLVEAGGNYGWNVKEGTHCFEADSCPDATPGDVRGGEPLVDPIVEYPHSGDGVSGVSVIGGHIYRGSAMPGLQGRYVFGDLGAGGRLFVASRPDDGGQWSTEVIPVTDDDAEKLDRILSFGRDAAGEVYMLGIGENGGGLHRVVPAE</sequence>
<evidence type="ECO:0000256" key="1">
    <source>
        <dbReference type="SAM" id="MobiDB-lite"/>
    </source>
</evidence>
<feature type="region of interest" description="Disordered" evidence="1">
    <location>
        <begin position="17"/>
        <end position="70"/>
    </location>
</feature>
<dbReference type="AlphaFoldDB" id="A0A7D5GE05"/>
<feature type="compositionally biased region" description="Low complexity" evidence="1">
    <location>
        <begin position="35"/>
        <end position="51"/>
    </location>
</feature>
<dbReference type="PANTHER" id="PTHR19328:SF75">
    <property type="entry name" value="ALDOSE SUGAR DEHYDROGENASE YLII"/>
    <property type="match status" value="1"/>
</dbReference>
<dbReference type="GeneID" id="56030830"/>
<dbReference type="InterPro" id="IPR012938">
    <property type="entry name" value="Glc/Sorbosone_DH"/>
</dbReference>
<protein>
    <submittedName>
        <fullName evidence="3">PQQ-dependent sugar dehydrogenase</fullName>
    </submittedName>
</protein>
<accession>A0A7D5GE05</accession>
<keyword evidence="4" id="KW-1185">Reference proteome</keyword>
<dbReference type="RefSeq" id="WP_179170939.1">
    <property type="nucleotide sequence ID" value="NZ_CP058529.1"/>
</dbReference>
<reference evidence="3 4" key="1">
    <citation type="submission" date="2020-07" db="EMBL/GenBank/DDBJ databases">
        <title>Gai3-2, isolated from salt lake.</title>
        <authorList>
            <person name="Cui H."/>
            <person name="Shi X."/>
        </authorList>
    </citation>
    <scope>NUCLEOTIDE SEQUENCE [LARGE SCALE GENOMIC DNA]</scope>
    <source>
        <strain evidence="3 4">Gai3-2</strain>
    </source>
</reference>
<evidence type="ECO:0000313" key="3">
    <source>
        <dbReference type="EMBL" id="QLG29365.1"/>
    </source>
</evidence>
<dbReference type="Pfam" id="PF07995">
    <property type="entry name" value="GSDH"/>
    <property type="match status" value="1"/>
</dbReference>
<dbReference type="Gene3D" id="2.120.10.30">
    <property type="entry name" value="TolB, C-terminal domain"/>
    <property type="match status" value="1"/>
</dbReference>
<evidence type="ECO:0000313" key="4">
    <source>
        <dbReference type="Proteomes" id="UP000509750"/>
    </source>
</evidence>
<gene>
    <name evidence="3" type="ORF">HUG10_18315</name>
</gene>
<dbReference type="SUPFAM" id="SSF50952">
    <property type="entry name" value="Soluble quinoprotein glucose dehydrogenase"/>
    <property type="match status" value="1"/>
</dbReference>
<dbReference type="InterPro" id="IPR011042">
    <property type="entry name" value="6-blade_b-propeller_TolB-like"/>
</dbReference>
<dbReference type="EMBL" id="CP058529">
    <property type="protein sequence ID" value="QLG29365.1"/>
    <property type="molecule type" value="Genomic_DNA"/>
</dbReference>
<evidence type="ECO:0000259" key="2">
    <source>
        <dbReference type="Pfam" id="PF07995"/>
    </source>
</evidence>
<dbReference type="InterPro" id="IPR011041">
    <property type="entry name" value="Quinoprot_gluc/sorb_DH_b-prop"/>
</dbReference>
<dbReference type="PROSITE" id="PS51257">
    <property type="entry name" value="PROKAR_LIPOPROTEIN"/>
    <property type="match status" value="1"/>
</dbReference>
<dbReference type="PANTHER" id="PTHR19328">
    <property type="entry name" value="HEDGEHOG-INTERACTING PROTEIN"/>
    <property type="match status" value="1"/>
</dbReference>
<proteinExistence type="predicted"/>
<feature type="domain" description="Glucose/Sorbosone dehydrogenase" evidence="2">
    <location>
        <begin position="78"/>
        <end position="398"/>
    </location>
</feature>